<dbReference type="EMBL" id="QFNF01000024">
    <property type="protein sequence ID" value="PZO76828.1"/>
    <property type="molecule type" value="Genomic_DNA"/>
</dbReference>
<dbReference type="PROSITE" id="PS01149">
    <property type="entry name" value="PSI_RSU"/>
    <property type="match status" value="1"/>
</dbReference>
<dbReference type="Gene3D" id="3.10.290.10">
    <property type="entry name" value="RNA-binding S4 domain"/>
    <property type="match status" value="1"/>
</dbReference>
<feature type="region of interest" description="Disordered" evidence="7">
    <location>
        <begin position="1"/>
        <end position="48"/>
    </location>
</feature>
<keyword evidence="3 5" id="KW-0694">RNA-binding</keyword>
<feature type="compositionally biased region" description="Basic and acidic residues" evidence="7">
    <location>
        <begin position="455"/>
        <end position="473"/>
    </location>
</feature>
<evidence type="ECO:0000256" key="6">
    <source>
        <dbReference type="RuleBase" id="RU003887"/>
    </source>
</evidence>
<feature type="domain" description="RNA-binding S4" evidence="8">
    <location>
        <begin position="49"/>
        <end position="107"/>
    </location>
</feature>
<dbReference type="GO" id="GO:0003723">
    <property type="term" value="F:RNA binding"/>
    <property type="evidence" value="ECO:0007669"/>
    <property type="project" value="UniProtKB-KW"/>
</dbReference>
<dbReference type="InterPro" id="IPR020094">
    <property type="entry name" value="TruA/RsuA/RluB/E/F_N"/>
</dbReference>
<dbReference type="InterPro" id="IPR006145">
    <property type="entry name" value="PsdUridine_synth_RsuA/RluA"/>
</dbReference>
<dbReference type="Pfam" id="PF00849">
    <property type="entry name" value="PseudoU_synth_2"/>
    <property type="match status" value="1"/>
</dbReference>
<keyword evidence="4 6" id="KW-0413">Isomerase</keyword>
<evidence type="ECO:0000256" key="2">
    <source>
        <dbReference type="ARBA" id="ARBA00008348"/>
    </source>
</evidence>
<feature type="compositionally biased region" description="Basic and acidic residues" evidence="7">
    <location>
        <begin position="323"/>
        <end position="335"/>
    </location>
</feature>
<accession>A0A2W5B7J7</accession>
<comment type="similarity">
    <text evidence="2 6">Belongs to the pseudouridine synthase RsuA family.</text>
</comment>
<feature type="region of interest" description="Disordered" evidence="7">
    <location>
        <begin position="306"/>
        <end position="538"/>
    </location>
</feature>
<feature type="compositionally biased region" description="Basic and acidic residues" evidence="7">
    <location>
        <begin position="342"/>
        <end position="356"/>
    </location>
</feature>
<dbReference type="InterPro" id="IPR000748">
    <property type="entry name" value="PsdUridine_synth_RsuA/RluB/E/F"/>
</dbReference>
<dbReference type="AlphaFoldDB" id="A0A2W5B7J7"/>
<dbReference type="InterPro" id="IPR036986">
    <property type="entry name" value="S4_RNA-bd_sf"/>
</dbReference>
<gene>
    <name evidence="9" type="ORF">DI632_09860</name>
</gene>
<organism evidence="9 10">
    <name type="scientific">Sphingomonas hengshuiensis</name>
    <dbReference type="NCBI Taxonomy" id="1609977"/>
    <lineage>
        <taxon>Bacteria</taxon>
        <taxon>Pseudomonadati</taxon>
        <taxon>Pseudomonadota</taxon>
        <taxon>Alphaproteobacteria</taxon>
        <taxon>Sphingomonadales</taxon>
        <taxon>Sphingomonadaceae</taxon>
        <taxon>Sphingomonas</taxon>
    </lineage>
</organism>
<dbReference type="CDD" id="cd00165">
    <property type="entry name" value="S4"/>
    <property type="match status" value="1"/>
</dbReference>
<comment type="catalytic activity">
    <reaction evidence="1">
        <text>a uridine in RNA = a pseudouridine in RNA</text>
        <dbReference type="Rhea" id="RHEA:48348"/>
        <dbReference type="Rhea" id="RHEA-COMP:12068"/>
        <dbReference type="Rhea" id="RHEA-COMP:12069"/>
        <dbReference type="ChEBI" id="CHEBI:65314"/>
        <dbReference type="ChEBI" id="CHEBI:65315"/>
    </reaction>
</comment>
<dbReference type="PANTHER" id="PTHR47683:SF3">
    <property type="entry name" value="RIBOSOMAL LARGE SUBUNIT PSEUDOURIDINE SYNTHASE B"/>
    <property type="match status" value="1"/>
</dbReference>
<feature type="compositionally biased region" description="Basic and acidic residues" evidence="7">
    <location>
        <begin position="485"/>
        <end position="506"/>
    </location>
</feature>
<dbReference type="Gene3D" id="3.30.70.580">
    <property type="entry name" value="Pseudouridine synthase I, catalytic domain, N-terminal subdomain"/>
    <property type="match status" value="1"/>
</dbReference>
<dbReference type="SMART" id="SM00363">
    <property type="entry name" value="S4"/>
    <property type="match status" value="1"/>
</dbReference>
<evidence type="ECO:0000313" key="10">
    <source>
        <dbReference type="Proteomes" id="UP000248614"/>
    </source>
</evidence>
<dbReference type="GO" id="GO:0120159">
    <property type="term" value="F:rRNA pseudouridine synthase activity"/>
    <property type="evidence" value="ECO:0007669"/>
    <property type="project" value="UniProtKB-ARBA"/>
</dbReference>
<feature type="compositionally biased region" description="Basic residues" evidence="7">
    <location>
        <begin position="524"/>
        <end position="538"/>
    </location>
</feature>
<feature type="compositionally biased region" description="Basic and acidic residues" evidence="7">
    <location>
        <begin position="409"/>
        <end position="423"/>
    </location>
</feature>
<evidence type="ECO:0000256" key="3">
    <source>
        <dbReference type="ARBA" id="ARBA00022884"/>
    </source>
</evidence>
<evidence type="ECO:0000256" key="5">
    <source>
        <dbReference type="PROSITE-ProRule" id="PRU00182"/>
    </source>
</evidence>
<feature type="compositionally biased region" description="Basic and acidic residues" evidence="7">
    <location>
        <begin position="376"/>
        <end position="398"/>
    </location>
</feature>
<comment type="caution">
    <text evidence="9">The sequence shown here is derived from an EMBL/GenBank/DDBJ whole genome shotgun (WGS) entry which is preliminary data.</text>
</comment>
<dbReference type="PROSITE" id="PS50889">
    <property type="entry name" value="S4"/>
    <property type="match status" value="1"/>
</dbReference>
<evidence type="ECO:0000256" key="4">
    <source>
        <dbReference type="ARBA" id="ARBA00023235"/>
    </source>
</evidence>
<dbReference type="GO" id="GO:0000455">
    <property type="term" value="P:enzyme-directed rRNA pseudouridine synthesis"/>
    <property type="evidence" value="ECO:0007669"/>
    <property type="project" value="UniProtKB-ARBA"/>
</dbReference>
<dbReference type="NCBIfam" id="TIGR00093">
    <property type="entry name" value="pseudouridine synthase"/>
    <property type="match status" value="1"/>
</dbReference>
<dbReference type="InterPro" id="IPR042092">
    <property type="entry name" value="PsdUridine_s_RsuA/RluB/E/F_cat"/>
</dbReference>
<sequence length="538" mass="58804">MQPAYTKPETREGDEGTASAETFVASPQTDTRIIVTSPESPGESPREGQRIAKLMARAGVASRRDVERMITAGRVALNGVVIETPATILPNLKGVTVDGAPVAAPEPTRLFRFHKPAGTLTAERDGAGRPTIYDRLPGGLPRLIPVGRLDLNTEGLLLMTTDGEFKRRLELPATGVERTYRARAYGEISQQQLEELMLGIEIEGVRYGPINANLERRTGTNTWIEMTLTEGKNREVRRVLEHLGLKVSRLIRTRYGPFHLEDLPEGEVDEIRQHELVAFRKTLASKPTSKPAPEGADPAALKAWRRATPLPRPEPVARQGGFGDERRPRVERDGQRSGFGGRRPDRDAPQGGERRSVGARPQGPTERGGFGARPQGDARRAGPRSHATERPVERREGFDPLAQAGQTPAERRQPGLGDRRAYGDRPAASDNPRARRAAAHAERPGYDGVARVSRKPREAAPPEGRPDGRRARATEPQPARTARGPVDRRMTQEEAAEADRASFVERPKRKPAGWAKAAPSPRPAKGKPKGGRPGGGKR</sequence>
<protein>
    <recommendedName>
        <fullName evidence="6">Pseudouridine synthase</fullName>
        <ecNumber evidence="6">5.4.99.-</ecNumber>
    </recommendedName>
</protein>
<dbReference type="SUPFAM" id="SSF55120">
    <property type="entry name" value="Pseudouridine synthase"/>
    <property type="match status" value="1"/>
</dbReference>
<dbReference type="InterPro" id="IPR050343">
    <property type="entry name" value="RsuA_PseudoU_synthase"/>
</dbReference>
<dbReference type="Pfam" id="PF01479">
    <property type="entry name" value="S4"/>
    <property type="match status" value="1"/>
</dbReference>
<dbReference type="Gene3D" id="3.30.70.1560">
    <property type="entry name" value="Alpha-L RNA-binding motif"/>
    <property type="match status" value="1"/>
</dbReference>
<dbReference type="InterPro" id="IPR020103">
    <property type="entry name" value="PsdUridine_synth_cat_dom_sf"/>
</dbReference>
<reference evidence="9 10" key="1">
    <citation type="submission" date="2017-08" db="EMBL/GenBank/DDBJ databases">
        <title>Infants hospitalized years apart are colonized by the same room-sourced microbial strains.</title>
        <authorList>
            <person name="Brooks B."/>
            <person name="Olm M.R."/>
            <person name="Firek B.A."/>
            <person name="Baker R."/>
            <person name="Thomas B.C."/>
            <person name="Morowitz M.J."/>
            <person name="Banfield J.F."/>
        </authorList>
    </citation>
    <scope>NUCLEOTIDE SEQUENCE [LARGE SCALE GENOMIC DNA]</scope>
    <source>
        <strain evidence="9">S2_018_000_R3_110</strain>
    </source>
</reference>
<evidence type="ECO:0000256" key="1">
    <source>
        <dbReference type="ARBA" id="ARBA00000073"/>
    </source>
</evidence>
<name>A0A2W5B7J7_9SPHN</name>
<evidence type="ECO:0000256" key="7">
    <source>
        <dbReference type="SAM" id="MobiDB-lite"/>
    </source>
</evidence>
<evidence type="ECO:0000259" key="8">
    <source>
        <dbReference type="SMART" id="SM00363"/>
    </source>
</evidence>
<dbReference type="PANTHER" id="PTHR47683">
    <property type="entry name" value="PSEUDOURIDINE SYNTHASE FAMILY PROTEIN-RELATED"/>
    <property type="match status" value="1"/>
</dbReference>
<dbReference type="Proteomes" id="UP000248614">
    <property type="component" value="Unassembled WGS sequence"/>
</dbReference>
<dbReference type="InterPro" id="IPR002942">
    <property type="entry name" value="S4_RNA-bd"/>
</dbReference>
<dbReference type="SUPFAM" id="SSF55174">
    <property type="entry name" value="Alpha-L RNA-binding motif"/>
    <property type="match status" value="1"/>
</dbReference>
<proteinExistence type="inferred from homology"/>
<dbReference type="InterPro" id="IPR018496">
    <property type="entry name" value="PsdUridine_synth_RsuA/RluB_CS"/>
</dbReference>
<dbReference type="EC" id="5.4.99.-" evidence="6"/>
<evidence type="ECO:0000313" key="9">
    <source>
        <dbReference type="EMBL" id="PZO76828.1"/>
    </source>
</evidence>